<organism evidence="7 8">
    <name type="scientific">Nocardia abscessus</name>
    <dbReference type="NCBI Taxonomy" id="120957"/>
    <lineage>
        <taxon>Bacteria</taxon>
        <taxon>Bacillati</taxon>
        <taxon>Actinomycetota</taxon>
        <taxon>Actinomycetes</taxon>
        <taxon>Mycobacteriales</taxon>
        <taxon>Nocardiaceae</taxon>
        <taxon>Nocardia</taxon>
    </lineage>
</organism>
<dbReference type="Pfam" id="PF01810">
    <property type="entry name" value="LysE"/>
    <property type="match status" value="1"/>
</dbReference>
<dbReference type="Proteomes" id="UP000807309">
    <property type="component" value="Unassembled WGS sequence"/>
</dbReference>
<dbReference type="InterPro" id="IPR001123">
    <property type="entry name" value="LeuE-type"/>
</dbReference>
<feature type="transmembrane region" description="Helical" evidence="6">
    <location>
        <begin position="92"/>
        <end position="113"/>
    </location>
</feature>
<evidence type="ECO:0000256" key="2">
    <source>
        <dbReference type="ARBA" id="ARBA00022475"/>
    </source>
</evidence>
<evidence type="ECO:0000256" key="3">
    <source>
        <dbReference type="ARBA" id="ARBA00022692"/>
    </source>
</evidence>
<comment type="caution">
    <text evidence="7">The sequence shown here is derived from an EMBL/GenBank/DDBJ whole genome shotgun (WGS) entry which is preliminary data.</text>
</comment>
<dbReference type="PANTHER" id="PTHR30086:SF20">
    <property type="entry name" value="ARGININE EXPORTER PROTEIN ARGO-RELATED"/>
    <property type="match status" value="1"/>
</dbReference>
<dbReference type="RefSeq" id="WP_195035222.1">
    <property type="nucleotide sequence ID" value="NZ_JADLRE010000021.1"/>
</dbReference>
<gene>
    <name evidence="7" type="ORF">IU470_24765</name>
</gene>
<keyword evidence="5 6" id="KW-0472">Membrane</keyword>
<dbReference type="EMBL" id="JADLRE010000021">
    <property type="protein sequence ID" value="MBF6228309.1"/>
    <property type="molecule type" value="Genomic_DNA"/>
</dbReference>
<evidence type="ECO:0000313" key="7">
    <source>
        <dbReference type="EMBL" id="MBF6228309.1"/>
    </source>
</evidence>
<sequence>MFRRRQRSTLAASAAMVAATALSVTVATALALTWLNPHVYLDTVVLLGSFAGTYANPERWFLGAGAMLASVLWFTALGFGARLLGPLFARPLAWRVLDSIIAAVLLGLGLILLCTG</sequence>
<feature type="transmembrane region" description="Helical" evidence="6">
    <location>
        <begin position="60"/>
        <end position="80"/>
    </location>
</feature>
<reference evidence="7 8" key="1">
    <citation type="submission" date="2020-10" db="EMBL/GenBank/DDBJ databases">
        <title>Identification of Nocardia species via Next-generation sequencing and recognition of intraspecies genetic diversity.</title>
        <authorList>
            <person name="Li P."/>
            <person name="Li P."/>
            <person name="Lu B."/>
        </authorList>
    </citation>
    <scope>NUCLEOTIDE SEQUENCE [LARGE SCALE GENOMIC DNA]</scope>
    <source>
        <strain evidence="7 8">N-11</strain>
    </source>
</reference>
<evidence type="ECO:0000256" key="6">
    <source>
        <dbReference type="SAM" id="Phobius"/>
    </source>
</evidence>
<dbReference type="PANTHER" id="PTHR30086">
    <property type="entry name" value="ARGININE EXPORTER PROTEIN ARGO"/>
    <property type="match status" value="1"/>
</dbReference>
<name>A0ABS0CD70_9NOCA</name>
<keyword evidence="2" id="KW-1003">Cell membrane</keyword>
<evidence type="ECO:0000256" key="1">
    <source>
        <dbReference type="ARBA" id="ARBA00004651"/>
    </source>
</evidence>
<keyword evidence="8" id="KW-1185">Reference proteome</keyword>
<keyword evidence="4 6" id="KW-1133">Transmembrane helix</keyword>
<protein>
    <submittedName>
        <fullName evidence="7">LysE family transporter</fullName>
    </submittedName>
</protein>
<proteinExistence type="predicted"/>
<comment type="subcellular location">
    <subcellularLocation>
        <location evidence="1">Cell membrane</location>
        <topology evidence="1">Multi-pass membrane protein</topology>
    </subcellularLocation>
</comment>
<evidence type="ECO:0000313" key="8">
    <source>
        <dbReference type="Proteomes" id="UP000807309"/>
    </source>
</evidence>
<evidence type="ECO:0000256" key="4">
    <source>
        <dbReference type="ARBA" id="ARBA00022989"/>
    </source>
</evidence>
<accession>A0ABS0CD70</accession>
<evidence type="ECO:0000256" key="5">
    <source>
        <dbReference type="ARBA" id="ARBA00023136"/>
    </source>
</evidence>
<keyword evidence="3 6" id="KW-0812">Transmembrane</keyword>